<evidence type="ECO:0000256" key="2">
    <source>
        <dbReference type="ARBA" id="ARBA00022517"/>
    </source>
</evidence>
<dbReference type="InterPro" id="IPR010914">
    <property type="entry name" value="RsgA_GTPase_dom"/>
</dbReference>
<reference evidence="13 14" key="1">
    <citation type="submission" date="2021-06" db="EMBL/GenBank/DDBJ databases">
        <title>Bacillus sp. RD4P76, an endophyte from a halophyte.</title>
        <authorList>
            <person name="Sun J.-Q."/>
        </authorList>
    </citation>
    <scope>NUCLEOTIDE SEQUENCE [LARGE SCALE GENOMIC DNA]</scope>
    <source>
        <strain evidence="13 14">CGMCC 1.15917</strain>
    </source>
</reference>
<evidence type="ECO:0000313" key="14">
    <source>
        <dbReference type="Proteomes" id="UP000784880"/>
    </source>
</evidence>
<sequence>MYGWNEEWAEKAAPYFSEEKRRIAGRVTQEHKGMYHVWTEEGTLLGEVSGKYRFEAIERGDYPAVGDWVVLEGRIQEGRGTIYHLLPRKSCFSRKAAGLTTDEQIVAANVDTIFLVMALNQDFNIRRLERYLTMAWESGSNPVIILSKADLCEDVDEKLAEVNGVSFGVPVHVVSAVENEGAGITELMDLYVMRGKTVALLGSSGVGKSTLINVFMGEEVQVVQDIREDDSKGRHTTTHRELFLMPEGGVLIDTPGMRELQLWESEVGFKNSFEDIENLSLLCRFRDCKHSSEPGCAVEQAIEDGELERSRFNSYIKLLKELAFLERKASVKAQLVEKQKGKQLTKWVRAKKKS</sequence>
<keyword evidence="14" id="KW-1185">Reference proteome</keyword>
<keyword evidence="5 10" id="KW-0547">Nucleotide-binding</keyword>
<evidence type="ECO:0000256" key="8">
    <source>
        <dbReference type="ARBA" id="ARBA00022884"/>
    </source>
</evidence>
<evidence type="ECO:0000256" key="9">
    <source>
        <dbReference type="ARBA" id="ARBA00023134"/>
    </source>
</evidence>
<dbReference type="NCBIfam" id="TIGR00157">
    <property type="entry name" value="ribosome small subunit-dependent GTPase A"/>
    <property type="match status" value="1"/>
</dbReference>
<feature type="binding site" evidence="10">
    <location>
        <position position="290"/>
    </location>
    <ligand>
        <name>Zn(2+)</name>
        <dbReference type="ChEBI" id="CHEBI:29105"/>
    </ligand>
</feature>
<protein>
    <recommendedName>
        <fullName evidence="10">Small ribosomal subunit biogenesis GTPase RsgA</fullName>
        <ecNumber evidence="10">3.6.1.-</ecNumber>
    </recommendedName>
</protein>
<keyword evidence="9 10" id="KW-0342">GTP-binding</keyword>
<organism evidence="13 14">
    <name type="scientific">Evansella tamaricis</name>
    <dbReference type="NCBI Taxonomy" id="2069301"/>
    <lineage>
        <taxon>Bacteria</taxon>
        <taxon>Bacillati</taxon>
        <taxon>Bacillota</taxon>
        <taxon>Bacilli</taxon>
        <taxon>Bacillales</taxon>
        <taxon>Bacillaceae</taxon>
        <taxon>Evansella</taxon>
    </lineage>
</organism>
<keyword evidence="8 10" id="KW-0694">RNA-binding</keyword>
<keyword evidence="2 10" id="KW-0690">Ribosome biogenesis</keyword>
<comment type="subunit">
    <text evidence="10">Monomer. Associates with 30S ribosomal subunit, binds 16S rRNA.</text>
</comment>
<keyword evidence="6 10" id="KW-0378">Hydrolase</keyword>
<evidence type="ECO:0000259" key="11">
    <source>
        <dbReference type="PROSITE" id="PS50936"/>
    </source>
</evidence>
<dbReference type="PANTHER" id="PTHR32120">
    <property type="entry name" value="SMALL RIBOSOMAL SUBUNIT BIOGENESIS GTPASE RSGA"/>
    <property type="match status" value="1"/>
</dbReference>
<dbReference type="InterPro" id="IPR004881">
    <property type="entry name" value="Ribosome_biogen_GTPase_RsgA"/>
</dbReference>
<name>A0ABS6JKZ9_9BACI</name>
<dbReference type="InterPro" id="IPR030378">
    <property type="entry name" value="G_CP_dom"/>
</dbReference>
<comment type="cofactor">
    <cofactor evidence="10">
        <name>Zn(2+)</name>
        <dbReference type="ChEBI" id="CHEBI:29105"/>
    </cofactor>
    <text evidence="10">Binds 1 zinc ion per subunit.</text>
</comment>
<keyword evidence="4 10" id="KW-0699">rRNA-binding</keyword>
<dbReference type="Proteomes" id="UP000784880">
    <property type="component" value="Unassembled WGS sequence"/>
</dbReference>
<dbReference type="PANTHER" id="PTHR32120:SF10">
    <property type="entry name" value="SMALL RIBOSOMAL SUBUNIT BIOGENESIS GTPASE RSGA"/>
    <property type="match status" value="1"/>
</dbReference>
<evidence type="ECO:0000313" key="13">
    <source>
        <dbReference type="EMBL" id="MBU9714357.1"/>
    </source>
</evidence>
<feature type="domain" description="CP-type G" evidence="12">
    <location>
        <begin position="99"/>
        <end position="260"/>
    </location>
</feature>
<keyword evidence="1 10" id="KW-0963">Cytoplasm</keyword>
<proteinExistence type="inferred from homology"/>
<dbReference type="EC" id="3.6.1.-" evidence="10"/>
<feature type="binding site" evidence="10">
    <location>
        <begin position="202"/>
        <end position="210"/>
    </location>
    <ligand>
        <name>GTP</name>
        <dbReference type="ChEBI" id="CHEBI:37565"/>
    </ligand>
</feature>
<dbReference type="PROSITE" id="PS50936">
    <property type="entry name" value="ENGC_GTPASE"/>
    <property type="match status" value="1"/>
</dbReference>
<evidence type="ECO:0000256" key="4">
    <source>
        <dbReference type="ARBA" id="ARBA00022730"/>
    </source>
</evidence>
<evidence type="ECO:0000259" key="12">
    <source>
        <dbReference type="PROSITE" id="PS51721"/>
    </source>
</evidence>
<feature type="binding site" evidence="10">
    <location>
        <position position="288"/>
    </location>
    <ligand>
        <name>Zn(2+)</name>
        <dbReference type="ChEBI" id="CHEBI:29105"/>
    </ligand>
</feature>
<evidence type="ECO:0000256" key="7">
    <source>
        <dbReference type="ARBA" id="ARBA00022833"/>
    </source>
</evidence>
<dbReference type="Pfam" id="PF03193">
    <property type="entry name" value="RsgA_GTPase"/>
    <property type="match status" value="1"/>
</dbReference>
<feature type="binding site" evidence="10">
    <location>
        <position position="283"/>
    </location>
    <ligand>
        <name>Zn(2+)</name>
        <dbReference type="ChEBI" id="CHEBI:29105"/>
    </ligand>
</feature>
<accession>A0ABS6JKZ9</accession>
<dbReference type="EMBL" id="JAHQCS010000174">
    <property type="protein sequence ID" value="MBU9714357.1"/>
    <property type="molecule type" value="Genomic_DNA"/>
</dbReference>
<feature type="domain" description="EngC GTPase" evidence="11">
    <location>
        <begin position="108"/>
        <end position="258"/>
    </location>
</feature>
<comment type="subcellular location">
    <subcellularLocation>
        <location evidence="10">Cytoplasm</location>
    </subcellularLocation>
</comment>
<evidence type="ECO:0000256" key="3">
    <source>
        <dbReference type="ARBA" id="ARBA00022723"/>
    </source>
</evidence>
<dbReference type="CDD" id="cd01854">
    <property type="entry name" value="YjeQ_EngC"/>
    <property type="match status" value="1"/>
</dbReference>
<evidence type="ECO:0000256" key="6">
    <source>
        <dbReference type="ARBA" id="ARBA00022801"/>
    </source>
</evidence>
<comment type="caution">
    <text evidence="13">The sequence shown here is derived from an EMBL/GenBank/DDBJ whole genome shotgun (WGS) entry which is preliminary data.</text>
</comment>
<dbReference type="HAMAP" id="MF_01820">
    <property type="entry name" value="GTPase_RsgA"/>
    <property type="match status" value="1"/>
</dbReference>
<comment type="function">
    <text evidence="10">One of several proteins that assist in the late maturation steps of the functional core of the 30S ribosomal subunit. Helps release RbfA from mature subunits. May play a role in the assembly of ribosomal proteins into the subunit. Circularly permuted GTPase that catalyzes slow GTP hydrolysis, GTPase activity is stimulated by the 30S ribosomal subunit.</text>
</comment>
<comment type="similarity">
    <text evidence="10">Belongs to the TRAFAC class YlqF/YawG GTPase family. RsgA subfamily.</text>
</comment>
<dbReference type="PROSITE" id="PS51721">
    <property type="entry name" value="G_CP"/>
    <property type="match status" value="1"/>
</dbReference>
<keyword evidence="7 10" id="KW-0862">Zinc</keyword>
<keyword evidence="3 10" id="KW-0479">Metal-binding</keyword>
<evidence type="ECO:0000256" key="10">
    <source>
        <dbReference type="HAMAP-Rule" id="MF_01820"/>
    </source>
</evidence>
<feature type="binding site" evidence="10">
    <location>
        <begin position="147"/>
        <end position="150"/>
    </location>
    <ligand>
        <name>GTP</name>
        <dbReference type="ChEBI" id="CHEBI:37565"/>
    </ligand>
</feature>
<evidence type="ECO:0000256" key="5">
    <source>
        <dbReference type="ARBA" id="ARBA00022741"/>
    </source>
</evidence>
<evidence type="ECO:0000256" key="1">
    <source>
        <dbReference type="ARBA" id="ARBA00022490"/>
    </source>
</evidence>
<gene>
    <name evidence="10 13" type="primary">rsgA</name>
    <name evidence="13" type="ORF">KS419_21685</name>
</gene>
<feature type="binding site" evidence="10">
    <location>
        <position position="296"/>
    </location>
    <ligand>
        <name>Zn(2+)</name>
        <dbReference type="ChEBI" id="CHEBI:29105"/>
    </ligand>
</feature>